<dbReference type="SUPFAM" id="SSF56014">
    <property type="entry name" value="Nitrite and sulphite reductase 4Fe-4S domain-like"/>
    <property type="match status" value="2"/>
</dbReference>
<evidence type="ECO:0000256" key="3">
    <source>
        <dbReference type="ARBA" id="ARBA00022723"/>
    </source>
</evidence>
<evidence type="ECO:0000256" key="1">
    <source>
        <dbReference type="ARBA" id="ARBA00022485"/>
    </source>
</evidence>
<comment type="caution">
    <text evidence="8">The sequence shown here is derived from an EMBL/GenBank/DDBJ whole genome shotgun (WGS) entry which is preliminary data.</text>
</comment>
<dbReference type="PANTHER" id="PTHR32439:SF9">
    <property type="entry name" value="BLR3264 PROTEIN"/>
    <property type="match status" value="1"/>
</dbReference>
<dbReference type="SUPFAM" id="SSF55124">
    <property type="entry name" value="Nitrite/Sulfite reductase N-terminal domain-like"/>
    <property type="match status" value="1"/>
</dbReference>
<dbReference type="EMBL" id="WIXI01000046">
    <property type="protein sequence ID" value="MQY48022.1"/>
    <property type="molecule type" value="Genomic_DNA"/>
</dbReference>
<dbReference type="InterPro" id="IPR045854">
    <property type="entry name" value="NO2/SO3_Rdtase_4Fe4S_sf"/>
</dbReference>
<dbReference type="GO" id="GO:0051539">
    <property type="term" value="F:4 iron, 4 sulfur cluster binding"/>
    <property type="evidence" value="ECO:0007669"/>
    <property type="project" value="UniProtKB-KW"/>
</dbReference>
<dbReference type="InterPro" id="IPR012798">
    <property type="entry name" value="Cbl_synth_CobG-like"/>
</dbReference>
<keyword evidence="1" id="KW-0004">4Fe-4S</keyword>
<keyword evidence="2" id="KW-0349">Heme</keyword>
<protein>
    <submittedName>
        <fullName evidence="8">Precorrin-3B synthase</fullName>
        <ecNumber evidence="8">1.14.13.83</ecNumber>
    </submittedName>
</protein>
<dbReference type="PANTHER" id="PTHR32439">
    <property type="entry name" value="FERREDOXIN--NITRITE REDUCTASE, CHLOROPLASTIC"/>
    <property type="match status" value="1"/>
</dbReference>
<dbReference type="NCBIfam" id="TIGR02435">
    <property type="entry name" value="CobG"/>
    <property type="match status" value="1"/>
</dbReference>
<dbReference type="AlphaFoldDB" id="A0A6A8A9W3"/>
<dbReference type="Pfam" id="PF03460">
    <property type="entry name" value="NIR_SIR_ferr"/>
    <property type="match status" value="1"/>
</dbReference>
<reference evidence="8 9" key="1">
    <citation type="submission" date="2019-11" db="EMBL/GenBank/DDBJ databases">
        <title>Genome analysis of Rhizobacterium cereale a novel genus and species isolated from maize roots in North Spain.</title>
        <authorList>
            <person name="Menendez E."/>
            <person name="Flores-Felix J.D."/>
            <person name="Ramirez-Bahena M.-H."/>
            <person name="Igual J.M."/>
            <person name="Garcia-Fraile P."/>
            <person name="Peix A."/>
            <person name="Velazquez E."/>
        </authorList>
    </citation>
    <scope>NUCLEOTIDE SEQUENCE [LARGE SCALE GENOMIC DNA]</scope>
    <source>
        <strain evidence="8 9">RZME27</strain>
    </source>
</reference>
<proteinExistence type="predicted"/>
<keyword evidence="9" id="KW-1185">Reference proteome</keyword>
<dbReference type="EC" id="1.14.13.83" evidence="8"/>
<keyword evidence="4 8" id="KW-0560">Oxidoreductase</keyword>
<dbReference type="GO" id="GO:0046872">
    <property type="term" value="F:metal ion binding"/>
    <property type="evidence" value="ECO:0007669"/>
    <property type="project" value="UniProtKB-KW"/>
</dbReference>
<evidence type="ECO:0000256" key="5">
    <source>
        <dbReference type="ARBA" id="ARBA00023004"/>
    </source>
</evidence>
<dbReference type="GO" id="GO:0043818">
    <property type="term" value="F:precorrin-3B synthase activity"/>
    <property type="evidence" value="ECO:0007669"/>
    <property type="project" value="UniProtKB-EC"/>
</dbReference>
<keyword evidence="5" id="KW-0408">Iron</keyword>
<dbReference type="InterPro" id="IPR036136">
    <property type="entry name" value="Nit/Sulf_reduc_fer-like_dom_sf"/>
</dbReference>
<dbReference type="Proteomes" id="UP000435138">
    <property type="component" value="Unassembled WGS sequence"/>
</dbReference>
<keyword evidence="6" id="KW-0411">Iron-sulfur</keyword>
<feature type="domain" description="Nitrite/Sulfite reductase ferredoxin-like" evidence="7">
    <location>
        <begin position="43"/>
        <end position="86"/>
    </location>
</feature>
<evidence type="ECO:0000313" key="8">
    <source>
        <dbReference type="EMBL" id="MQY48022.1"/>
    </source>
</evidence>
<dbReference type="InterPro" id="IPR051329">
    <property type="entry name" value="NIR_SIR_4Fe-4S"/>
</dbReference>
<organism evidence="8 9">
    <name type="scientific">Endobacterium cereale</name>
    <dbReference type="NCBI Taxonomy" id="2663029"/>
    <lineage>
        <taxon>Bacteria</taxon>
        <taxon>Pseudomonadati</taxon>
        <taxon>Pseudomonadota</taxon>
        <taxon>Alphaproteobacteria</taxon>
        <taxon>Hyphomicrobiales</taxon>
        <taxon>Rhizobiaceae</taxon>
        <taxon>Endobacterium</taxon>
    </lineage>
</organism>
<dbReference type="Gene3D" id="3.90.480.10">
    <property type="entry name" value="Sulfite Reductase Hemoprotein,Domain 2"/>
    <property type="match status" value="1"/>
</dbReference>
<evidence type="ECO:0000313" key="9">
    <source>
        <dbReference type="Proteomes" id="UP000435138"/>
    </source>
</evidence>
<dbReference type="RefSeq" id="WP_153355683.1">
    <property type="nucleotide sequence ID" value="NZ_JAYKOO010000009.1"/>
</dbReference>
<evidence type="ECO:0000256" key="2">
    <source>
        <dbReference type="ARBA" id="ARBA00022617"/>
    </source>
</evidence>
<evidence type="ECO:0000259" key="7">
    <source>
        <dbReference type="Pfam" id="PF03460"/>
    </source>
</evidence>
<gene>
    <name evidence="8" type="primary">cobG</name>
    <name evidence="8" type="ORF">GAO09_18455</name>
</gene>
<sequence length="452" mass="47786">MTATVLHPARTTSQMVRGACPALSTPMMTGDGLLARIGLDAPIAPADLARIGELATRHGNGLIDISARGNFQVRGLTAASARALETDILRMNLPLRDGLPVETGALAGLDSHEIADPEPLSSSIRAFVSEHDLSRRLAAKFAVVVDGGGQLPLHGLLADIRLLAVRREESLFWQVFLGGTMATGRGLGLVTDMDARTCVTLILARIAVMDVPLRGRELDPAEVKNWLAPITLENAVSHAVTRPLPYGLLALADIRKAAARIGIPFGQCRAETLIDLGQQAATVGITGIRPAIDHSLVVFGREDACQQIMDHSRPLILSHNDPRAKISACPGKPACRSASLHTHALGEIAARQAESLLDGSLTLHLSGCTKGCAHPSKALLNLVGMNDGTALIFDGKTSDMPLKLIRHGEEAKALGALDELVRLERGIGETTAKCLTRLGPARLEQALSQGLS</sequence>
<evidence type="ECO:0000256" key="4">
    <source>
        <dbReference type="ARBA" id="ARBA00023002"/>
    </source>
</evidence>
<keyword evidence="3" id="KW-0479">Metal-binding</keyword>
<accession>A0A6A8A9W3</accession>
<evidence type="ECO:0000256" key="6">
    <source>
        <dbReference type="ARBA" id="ARBA00023014"/>
    </source>
</evidence>
<dbReference type="Gene3D" id="3.30.413.10">
    <property type="entry name" value="Sulfite Reductase Hemoprotein, domain 1"/>
    <property type="match status" value="2"/>
</dbReference>
<dbReference type="InterPro" id="IPR005117">
    <property type="entry name" value="NiRdtase/SiRdtase_haem-b_fer"/>
</dbReference>
<name>A0A6A8A9W3_9HYPH</name>